<evidence type="ECO:0000256" key="1">
    <source>
        <dbReference type="SAM" id="Phobius"/>
    </source>
</evidence>
<evidence type="ECO:0000313" key="2">
    <source>
        <dbReference type="EMBL" id="SJZ48317.1"/>
    </source>
</evidence>
<feature type="transmembrane region" description="Helical" evidence="1">
    <location>
        <begin position="152"/>
        <end position="171"/>
    </location>
</feature>
<gene>
    <name evidence="2" type="ORF">SAMN05428963_1016</name>
</gene>
<dbReference type="OrthoDB" id="147125at2"/>
<dbReference type="InterPro" id="IPR013416">
    <property type="entry name" value="CHP02587_IM"/>
</dbReference>
<dbReference type="EMBL" id="FUXL01000001">
    <property type="protein sequence ID" value="SJZ48317.1"/>
    <property type="molecule type" value="Genomic_DNA"/>
</dbReference>
<accession>A0A1T4L1A4</accession>
<feature type="transmembrane region" description="Helical" evidence="1">
    <location>
        <begin position="232"/>
        <end position="249"/>
    </location>
</feature>
<dbReference type="STRING" id="1365950.SAMN05428963_1016"/>
<dbReference type="InterPro" id="IPR024464">
    <property type="entry name" value="DUF2391"/>
</dbReference>
<keyword evidence="3" id="KW-1185">Reference proteome</keyword>
<proteinExistence type="predicted"/>
<sequence length="282" mass="30344">MTDTARDLAARRSELRSKFLVGLARAAGGALIFSLPTMMTQEMWDLGFTINRWRLALLVMIHIPLLALLAAHIGFERTSGWIACLRDAVVAYALGMAVSAAILGVFGIIGPGMPAREIIDKIALQAVGASLGALLARSQLGGDEPEPEGHGSMTYASELFLMAIGALFLGLNVAPTEEVRLISYRMTEWHALALIGLSILVMHAFVFTVGFHGEETRTPHAPWWSDFLRFTIAGYALACLVSLYVLWTFGQVDGAAFPRVLMSTVVLGFPTSVGAAAARLIL</sequence>
<feature type="transmembrane region" description="Helical" evidence="1">
    <location>
        <begin position="19"/>
        <end position="35"/>
    </location>
</feature>
<evidence type="ECO:0000313" key="3">
    <source>
        <dbReference type="Proteomes" id="UP000190135"/>
    </source>
</evidence>
<keyword evidence="1" id="KW-0472">Membrane</keyword>
<dbReference type="Proteomes" id="UP000190135">
    <property type="component" value="Unassembled WGS sequence"/>
</dbReference>
<feature type="transmembrane region" description="Helical" evidence="1">
    <location>
        <begin position="90"/>
        <end position="110"/>
    </location>
</feature>
<name>A0A1T4L1A4_9HYPH</name>
<dbReference type="RefSeq" id="WP_078706347.1">
    <property type="nucleotide sequence ID" value="NZ_FUXL01000001.1"/>
</dbReference>
<dbReference type="Pfam" id="PF09622">
    <property type="entry name" value="DUF2391"/>
    <property type="match status" value="1"/>
</dbReference>
<keyword evidence="1" id="KW-0812">Transmembrane</keyword>
<feature type="transmembrane region" description="Helical" evidence="1">
    <location>
        <begin position="55"/>
        <end position="75"/>
    </location>
</feature>
<keyword evidence="1" id="KW-1133">Transmembrane helix</keyword>
<feature type="transmembrane region" description="Helical" evidence="1">
    <location>
        <begin position="191"/>
        <end position="212"/>
    </location>
</feature>
<dbReference type="AlphaFoldDB" id="A0A1T4L1A4"/>
<protein>
    <submittedName>
        <fullName evidence="2">Putative integral membrane protein TIGR02587</fullName>
    </submittedName>
</protein>
<dbReference type="NCBIfam" id="TIGR02587">
    <property type="entry name" value="TIGR02587 family membrane protein"/>
    <property type="match status" value="1"/>
</dbReference>
<organism evidence="2 3">
    <name type="scientific">Consotaella salsifontis</name>
    <dbReference type="NCBI Taxonomy" id="1365950"/>
    <lineage>
        <taxon>Bacteria</taxon>
        <taxon>Pseudomonadati</taxon>
        <taxon>Pseudomonadota</taxon>
        <taxon>Alphaproteobacteria</taxon>
        <taxon>Hyphomicrobiales</taxon>
        <taxon>Aurantimonadaceae</taxon>
        <taxon>Consotaella</taxon>
    </lineage>
</organism>
<feature type="transmembrane region" description="Helical" evidence="1">
    <location>
        <begin position="261"/>
        <end position="281"/>
    </location>
</feature>
<reference evidence="3" key="1">
    <citation type="submission" date="2017-02" db="EMBL/GenBank/DDBJ databases">
        <authorList>
            <person name="Varghese N."/>
            <person name="Submissions S."/>
        </authorList>
    </citation>
    <scope>NUCLEOTIDE SEQUENCE [LARGE SCALE GENOMIC DNA]</scope>
    <source>
        <strain evidence="3">USBA 369</strain>
    </source>
</reference>